<feature type="region of interest" description="Disordered" evidence="1">
    <location>
        <begin position="129"/>
        <end position="152"/>
    </location>
</feature>
<evidence type="ECO:0000313" key="2">
    <source>
        <dbReference type="EMBL" id="MCA9380049.1"/>
    </source>
</evidence>
<sequence length="1250" mass="139443">MGPDDLLALQSVKPPEQVIRGLFPEPNTPTEFDIEPKSLIERVIEDLGRRISGPEYSEEEKKRRREFLKYGPLALAGAAIGMDPLTDALAKIGHSEINKTNAKAEPGINKGSDLPATNPVDVNTSVSSTNLLTNPVDSSANGSSNRGGTEVNYTDEEIKKVTEELEELGKKHFEGMAEGEGEHSEKLSYLGYGVMLTMMTHFGITVGQISASKGEKQFNEFSAARSIALLYGSNALLQKLGNEADKEFGHHMIHEFTGGEFPLNLTLTAFLSVLTNVTEKLKNDLMKQLDLDEARIKTNKPQRNFLERVTGKLGGERQEEMELDEEFDFFESVKTEGEDRTLIEYSSTDLRTVVQEKILAFNQKEGEDKQKEKDKLVYELQQLKEFYTDMVVSTTSRGMGLIGALSPIFTTYLGSDLGNQLSNSLLDIATKKQMVEEILINLDKLSDSNVLEGSLMLLEVTSANNSAEKMNKLNGLRGAIMFYAANVSGFWFAGDPPNAFAIPKANERGFLMEYLKKSQLEGFAGSMAGGLLATVIALHNSFDISIGSFKDLKFMSEFGKGLMIGLKKTGKGLAHLGNTIDEITRGTKLDRIDDFRVVKIDNINNLMELQSFHSHDGQVVSLERLVEHIKREDMTDREKENLINKVQQLSYSLEEATTFDLERLKGLVNENQDLDNYELYKNFLYSEEAKSAKSFDELIDLAQEYAYENGIDNFEIGQFAELVLELSDEVSPSDALIREYLLQVKTNDPRSFVMPGYLFPKSIEALARELTKGGKNVAKSFKFLPLKEWRDHIGNFAEKFVSLESDDHHHEERPTVFDLLVEGKEITVEDFIIFMNQFNPASGSVDGIQDMMGMLGIMSTEKDVPMGSEMPIMSKFMGEFITKLAEHRKDPGMVKVLNEVNKFFEFFKDKMKDDYKNGKSHEALDKTQLKPELVDILLKAVGQGVAMPDLLKSLGVSYDDLNKVDSDALENAILRMAKYNYDADTVSKELGHSAKEVLYALLTQLSHVGAMVEFSKTAFNGVDSLMGDMEPKTKLMLKIGISSLLGTGVSMFADNVAAFLFGIATNDRIIDEYIQEVGGLPGGEKQEKELKLEGFMLSLWTAIMAGSLFKSGNGPNFALLNLYPQAEIIAHELSDINLDNEPFIRDYVISSMDDESAILDKLKKLGLSMEAAQKWYRENIHALAVEKIQKTIFLKPKALITPTGSLDTRQSPVDFIETFKMSKYWSPIILALQAFRMGMLLNKANTISPA</sequence>
<name>A0A955I8W2_9BACT</name>
<accession>A0A955I8W2</accession>
<comment type="caution">
    <text evidence="2">The sequence shown here is derived from an EMBL/GenBank/DDBJ whole genome shotgun (WGS) entry which is preliminary data.</text>
</comment>
<dbReference type="AlphaFoldDB" id="A0A955I8W2"/>
<dbReference type="Proteomes" id="UP000745577">
    <property type="component" value="Unassembled WGS sequence"/>
</dbReference>
<feature type="compositionally biased region" description="Polar residues" evidence="1">
    <location>
        <begin position="129"/>
        <end position="147"/>
    </location>
</feature>
<reference evidence="2" key="2">
    <citation type="journal article" date="2021" name="Microbiome">
        <title>Successional dynamics and alternative stable states in a saline activated sludge microbial community over 9 years.</title>
        <authorList>
            <person name="Wang Y."/>
            <person name="Ye J."/>
            <person name="Ju F."/>
            <person name="Liu L."/>
            <person name="Boyd J.A."/>
            <person name="Deng Y."/>
            <person name="Parks D.H."/>
            <person name="Jiang X."/>
            <person name="Yin X."/>
            <person name="Woodcroft B.J."/>
            <person name="Tyson G.W."/>
            <person name="Hugenholtz P."/>
            <person name="Polz M.F."/>
            <person name="Zhang T."/>
        </authorList>
    </citation>
    <scope>NUCLEOTIDE SEQUENCE</scope>
    <source>
        <strain evidence="2">HKST-UBA15</strain>
    </source>
</reference>
<proteinExistence type="predicted"/>
<protein>
    <submittedName>
        <fullName evidence="2">Uncharacterized protein</fullName>
    </submittedName>
</protein>
<gene>
    <name evidence="2" type="ORF">KC675_02610</name>
</gene>
<organism evidence="2 3">
    <name type="scientific">Candidatus Dojkabacteria bacterium</name>
    <dbReference type="NCBI Taxonomy" id="2099670"/>
    <lineage>
        <taxon>Bacteria</taxon>
        <taxon>Candidatus Dojkabacteria</taxon>
    </lineage>
</organism>
<evidence type="ECO:0000256" key="1">
    <source>
        <dbReference type="SAM" id="MobiDB-lite"/>
    </source>
</evidence>
<dbReference type="EMBL" id="JAGQLL010000025">
    <property type="protein sequence ID" value="MCA9380049.1"/>
    <property type="molecule type" value="Genomic_DNA"/>
</dbReference>
<reference evidence="2" key="1">
    <citation type="submission" date="2020-04" db="EMBL/GenBank/DDBJ databases">
        <authorList>
            <person name="Zhang T."/>
        </authorList>
    </citation>
    <scope>NUCLEOTIDE SEQUENCE</scope>
    <source>
        <strain evidence="2">HKST-UBA15</strain>
    </source>
</reference>
<evidence type="ECO:0000313" key="3">
    <source>
        <dbReference type="Proteomes" id="UP000745577"/>
    </source>
</evidence>